<evidence type="ECO:0000256" key="1">
    <source>
        <dbReference type="ARBA" id="ARBA00007992"/>
    </source>
</evidence>
<comment type="similarity">
    <text evidence="1">Belongs to the paxM FAD-dependent monooxygenase family.</text>
</comment>
<proteinExistence type="inferred from homology"/>
<keyword evidence="3" id="KW-0274">FAD</keyword>
<feature type="domain" description="FAD-binding" evidence="6">
    <location>
        <begin position="34"/>
        <end position="398"/>
    </location>
</feature>
<evidence type="ECO:0000313" key="8">
    <source>
        <dbReference type="Proteomes" id="UP000696485"/>
    </source>
</evidence>
<evidence type="ECO:0000256" key="2">
    <source>
        <dbReference type="ARBA" id="ARBA00022630"/>
    </source>
</evidence>
<dbReference type="Gene3D" id="3.50.50.60">
    <property type="entry name" value="FAD/NAD(P)-binding domain"/>
    <property type="match status" value="1"/>
</dbReference>
<evidence type="ECO:0000313" key="7">
    <source>
        <dbReference type="EMBL" id="KAF9326208.1"/>
    </source>
</evidence>
<dbReference type="Pfam" id="PF01494">
    <property type="entry name" value="FAD_binding_3"/>
    <property type="match status" value="1"/>
</dbReference>
<organism evidence="7 8">
    <name type="scientific">Podila minutissima</name>
    <dbReference type="NCBI Taxonomy" id="64525"/>
    <lineage>
        <taxon>Eukaryota</taxon>
        <taxon>Fungi</taxon>
        <taxon>Fungi incertae sedis</taxon>
        <taxon>Mucoromycota</taxon>
        <taxon>Mortierellomycotina</taxon>
        <taxon>Mortierellomycetes</taxon>
        <taxon>Mortierellales</taxon>
        <taxon>Mortierellaceae</taxon>
        <taxon>Podila</taxon>
    </lineage>
</organism>
<dbReference type="SUPFAM" id="SSF51905">
    <property type="entry name" value="FAD/NAD(P)-binding domain"/>
    <property type="match status" value="1"/>
</dbReference>
<sequence>MSNNTNGPMDAHHHSRTSFTNAPHETPPPPLPRVIIVGGGLGGLLLAIILEQVGIPYTVFERSSEIKPLGAIMCLNSGILPVFEQLGLFDDLMRVSLPTHSMNIFQENMKRISEVKMEGYKNLVGYDFTVFARPELHHIFASRIPRGKILFGKKVLSIMQNSDGVMIRCSDNSSYQGDILVGADGAYSAVRQTLYKQLSRENKLPSCDEEQMSINYSIMVGTTNALDPEKYTDLKLNSSYYALILANKGSPLSWSTFTVPGNRICWSAQVQLDRDTSQNESFRNSEWGPETNEAFIREVYNGATPYGILGDLIDQTPKDKISRVFLEDKLFETWTSGRVVLIGDAAHKLLPSAGQGAVSAMQDAVILANCIYDLTALDIDSVTAALKDYRDQRYPHVKSQYEGSKMNAKILLGQKWTERLMRNVVFNYLPRSVHSWNAKKDNTYRPQINFLPQCPNRGKGPVLPQKPSKKYTLEQLGTVPI</sequence>
<dbReference type="PANTHER" id="PTHR47356">
    <property type="entry name" value="FAD-DEPENDENT MONOOXYGENASE ASQG-RELATED"/>
    <property type="match status" value="1"/>
</dbReference>
<accession>A0A9P5VIL5</accession>
<reference evidence="7" key="1">
    <citation type="journal article" date="2020" name="Fungal Divers.">
        <title>Resolving the Mortierellaceae phylogeny through synthesis of multi-gene phylogenetics and phylogenomics.</title>
        <authorList>
            <person name="Vandepol N."/>
            <person name="Liber J."/>
            <person name="Desiro A."/>
            <person name="Na H."/>
            <person name="Kennedy M."/>
            <person name="Barry K."/>
            <person name="Grigoriev I.V."/>
            <person name="Miller A.N."/>
            <person name="O'Donnell K."/>
            <person name="Stajich J.E."/>
            <person name="Bonito G."/>
        </authorList>
    </citation>
    <scope>NUCLEOTIDE SEQUENCE</scope>
    <source>
        <strain evidence="7">NVP1</strain>
    </source>
</reference>
<dbReference type="PRINTS" id="PR00420">
    <property type="entry name" value="RNGMNOXGNASE"/>
</dbReference>
<keyword evidence="4" id="KW-0560">Oxidoreductase</keyword>
<feature type="region of interest" description="Disordered" evidence="5">
    <location>
        <begin position="1"/>
        <end position="27"/>
    </location>
</feature>
<comment type="caution">
    <text evidence="7">The sequence shown here is derived from an EMBL/GenBank/DDBJ whole genome shotgun (WGS) entry which is preliminary data.</text>
</comment>
<evidence type="ECO:0000256" key="3">
    <source>
        <dbReference type="ARBA" id="ARBA00022827"/>
    </source>
</evidence>
<dbReference type="InterPro" id="IPR002938">
    <property type="entry name" value="FAD-bd"/>
</dbReference>
<dbReference type="AlphaFoldDB" id="A0A9P5VIL5"/>
<evidence type="ECO:0000259" key="6">
    <source>
        <dbReference type="Pfam" id="PF01494"/>
    </source>
</evidence>
<name>A0A9P5VIL5_9FUNG</name>
<gene>
    <name evidence="7" type="ORF">BG006_010346</name>
</gene>
<keyword evidence="8" id="KW-1185">Reference proteome</keyword>
<dbReference type="Proteomes" id="UP000696485">
    <property type="component" value="Unassembled WGS sequence"/>
</dbReference>
<evidence type="ECO:0000256" key="4">
    <source>
        <dbReference type="ARBA" id="ARBA00023002"/>
    </source>
</evidence>
<dbReference type="GO" id="GO:0004497">
    <property type="term" value="F:monooxygenase activity"/>
    <property type="evidence" value="ECO:0007669"/>
    <property type="project" value="InterPro"/>
</dbReference>
<protein>
    <recommendedName>
        <fullName evidence="6">FAD-binding domain-containing protein</fullName>
    </recommendedName>
</protein>
<dbReference type="InterPro" id="IPR050562">
    <property type="entry name" value="FAD_mOase_fung"/>
</dbReference>
<dbReference type="GO" id="GO:0071949">
    <property type="term" value="F:FAD binding"/>
    <property type="evidence" value="ECO:0007669"/>
    <property type="project" value="InterPro"/>
</dbReference>
<keyword evidence="2" id="KW-0285">Flavoprotein</keyword>
<evidence type="ECO:0000256" key="5">
    <source>
        <dbReference type="SAM" id="MobiDB-lite"/>
    </source>
</evidence>
<dbReference type="PANTHER" id="PTHR47356:SF2">
    <property type="entry name" value="FAD-BINDING DOMAIN-CONTAINING PROTEIN-RELATED"/>
    <property type="match status" value="1"/>
</dbReference>
<dbReference type="InterPro" id="IPR036188">
    <property type="entry name" value="FAD/NAD-bd_sf"/>
</dbReference>
<dbReference type="EMBL" id="JAAAUY010000812">
    <property type="protein sequence ID" value="KAF9326208.1"/>
    <property type="molecule type" value="Genomic_DNA"/>
</dbReference>